<dbReference type="AlphaFoldDB" id="A0A017RVV7"/>
<keyword evidence="5" id="KW-1185">Reference proteome</keyword>
<dbReference type="InterPro" id="IPR011611">
    <property type="entry name" value="PfkB_dom"/>
</dbReference>
<keyword evidence="2" id="KW-0418">Kinase</keyword>
<dbReference type="RefSeq" id="WP_035379568.1">
    <property type="nucleotide sequence ID" value="NZ_AZQP01000019.1"/>
</dbReference>
<comment type="caution">
    <text evidence="4">The sequence shown here is derived from an EMBL/GenBank/DDBJ whole genome shotgun (WGS) entry which is preliminary data.</text>
</comment>
<sequence>MDKQYDIVVFGAVFVDIKGFPRDILNPKGTNVGKVTFKHGGVARNVVENLSYMGLKTRFISAVDNSGTGIEVLSRLKKEGVNTEFVNIVEKDGMGMWLVVLNEKGDIAASISHQPDLKYIYDIIDRDCDEIIENCKAVVLDLDFDAVHIEKILDAAEKYNKRVFGVIGHTDVIKRNKDIFNRLDCLICNNIEFSIISGREIQDINDSQEVLKEMTKSGLKRIVVTLGKKGAVYYDSIADVFGHKDVIPVDVVDTTGAGDSFFAGTVYGLVEGYGIEKSVQIGTKVASLTISISESTNPEIKNKMNIIVV</sequence>
<dbReference type="InterPro" id="IPR029056">
    <property type="entry name" value="Ribokinase-like"/>
</dbReference>
<dbReference type="SUPFAM" id="SSF53613">
    <property type="entry name" value="Ribokinase-like"/>
    <property type="match status" value="1"/>
</dbReference>
<dbReference type="Proteomes" id="UP000019681">
    <property type="component" value="Unassembled WGS sequence"/>
</dbReference>
<dbReference type="Gene3D" id="3.40.1190.20">
    <property type="match status" value="1"/>
</dbReference>
<dbReference type="EMBL" id="AZQP01000019">
    <property type="protein sequence ID" value="EYE88519.1"/>
    <property type="molecule type" value="Genomic_DNA"/>
</dbReference>
<keyword evidence="1" id="KW-0808">Transferase</keyword>
<dbReference type="GO" id="GO:0016301">
    <property type="term" value="F:kinase activity"/>
    <property type="evidence" value="ECO:0007669"/>
    <property type="project" value="UniProtKB-KW"/>
</dbReference>
<gene>
    <name evidence="4" type="ORF">Q428_07525</name>
</gene>
<protein>
    <recommendedName>
        <fullName evidence="3">Carbohydrate kinase PfkB domain-containing protein</fullName>
    </recommendedName>
</protein>
<dbReference type="Pfam" id="PF00294">
    <property type="entry name" value="PfkB"/>
    <property type="match status" value="1"/>
</dbReference>
<evidence type="ECO:0000259" key="3">
    <source>
        <dbReference type="Pfam" id="PF00294"/>
    </source>
</evidence>
<reference evidence="4 5" key="1">
    <citation type="journal article" date="2014" name="Genome Announc.">
        <title>Draft Genome Sequence of Fervidicella metallireducens Strain AeBT, an Iron-Reducing Thermoanaerobe from the Great Artesian Basin.</title>
        <authorList>
            <person name="Patel B.K."/>
        </authorList>
    </citation>
    <scope>NUCLEOTIDE SEQUENCE [LARGE SCALE GENOMIC DNA]</scope>
    <source>
        <strain evidence="4 5">AeB</strain>
    </source>
</reference>
<evidence type="ECO:0000256" key="1">
    <source>
        <dbReference type="ARBA" id="ARBA00022679"/>
    </source>
</evidence>
<accession>A0A017RVV7</accession>
<proteinExistence type="predicted"/>
<name>A0A017RVV7_9CLOT</name>
<evidence type="ECO:0000313" key="4">
    <source>
        <dbReference type="EMBL" id="EYE88519.1"/>
    </source>
</evidence>
<feature type="domain" description="Carbohydrate kinase PfkB" evidence="3">
    <location>
        <begin position="6"/>
        <end position="298"/>
    </location>
</feature>
<dbReference type="OrthoDB" id="9806249at2"/>
<dbReference type="STRING" id="1403537.Q428_07525"/>
<dbReference type="PANTHER" id="PTHR10584:SF166">
    <property type="entry name" value="RIBOKINASE"/>
    <property type="match status" value="1"/>
</dbReference>
<dbReference type="PANTHER" id="PTHR10584">
    <property type="entry name" value="SUGAR KINASE"/>
    <property type="match status" value="1"/>
</dbReference>
<evidence type="ECO:0000256" key="2">
    <source>
        <dbReference type="ARBA" id="ARBA00022777"/>
    </source>
</evidence>
<evidence type="ECO:0000313" key="5">
    <source>
        <dbReference type="Proteomes" id="UP000019681"/>
    </source>
</evidence>
<organism evidence="4 5">
    <name type="scientific">Fervidicella metallireducens AeB</name>
    <dbReference type="NCBI Taxonomy" id="1403537"/>
    <lineage>
        <taxon>Bacteria</taxon>
        <taxon>Bacillati</taxon>
        <taxon>Bacillota</taxon>
        <taxon>Clostridia</taxon>
        <taxon>Eubacteriales</taxon>
        <taxon>Clostridiaceae</taxon>
        <taxon>Fervidicella</taxon>
    </lineage>
</organism>